<dbReference type="AlphaFoldDB" id="A0A6J7ZVZ5"/>
<proteinExistence type="predicted"/>
<keyword evidence="3" id="KW-1185">Reference proteome</keyword>
<gene>
    <name evidence="2" type="ORF">MCOR_1056</name>
</gene>
<feature type="transmembrane region" description="Helical" evidence="1">
    <location>
        <begin position="42"/>
        <end position="66"/>
    </location>
</feature>
<dbReference type="EMBL" id="CACVKT020000203">
    <property type="protein sequence ID" value="CAC5357351.1"/>
    <property type="molecule type" value="Genomic_DNA"/>
</dbReference>
<dbReference type="OrthoDB" id="10450383at2759"/>
<name>A0A6J7ZVZ5_MYTCO</name>
<protein>
    <submittedName>
        <fullName evidence="2">Uncharacterized protein</fullName>
    </submittedName>
</protein>
<keyword evidence="1" id="KW-0472">Membrane</keyword>
<keyword evidence="1" id="KW-0812">Transmembrane</keyword>
<evidence type="ECO:0000313" key="2">
    <source>
        <dbReference type="EMBL" id="CAC5357351.1"/>
    </source>
</evidence>
<evidence type="ECO:0000313" key="3">
    <source>
        <dbReference type="Proteomes" id="UP000507470"/>
    </source>
</evidence>
<organism evidence="2 3">
    <name type="scientific">Mytilus coruscus</name>
    <name type="common">Sea mussel</name>
    <dbReference type="NCBI Taxonomy" id="42192"/>
    <lineage>
        <taxon>Eukaryota</taxon>
        <taxon>Metazoa</taxon>
        <taxon>Spiralia</taxon>
        <taxon>Lophotrochozoa</taxon>
        <taxon>Mollusca</taxon>
        <taxon>Bivalvia</taxon>
        <taxon>Autobranchia</taxon>
        <taxon>Pteriomorphia</taxon>
        <taxon>Mytilida</taxon>
        <taxon>Mytiloidea</taxon>
        <taxon>Mytilidae</taxon>
        <taxon>Mytilinae</taxon>
        <taxon>Mytilus</taxon>
    </lineage>
</organism>
<evidence type="ECO:0000256" key="1">
    <source>
        <dbReference type="SAM" id="Phobius"/>
    </source>
</evidence>
<dbReference type="Proteomes" id="UP000507470">
    <property type="component" value="Unassembled WGS sequence"/>
</dbReference>
<sequence length="201" mass="23373">MMHKRKPTRKRILLFLPSEIPEHIMNPATTLKRCTKSNDNEFKFIKVCIASFIVVIITVTFLGGVLSKYYKTKYRKQNHSEVGITNDYEEIESTNSDLVQDTRILINPIIEINIPTIRKEDETTPSDTYIDVRNSLTQSLNEDSLHTTHRQSPIDLTTVYENDTLSCNTNDEDPDAYLHPYVELGPDDYLNPYQPLHYHQR</sequence>
<reference evidence="2 3" key="1">
    <citation type="submission" date="2020-06" db="EMBL/GenBank/DDBJ databases">
        <authorList>
            <person name="Li R."/>
            <person name="Bekaert M."/>
        </authorList>
    </citation>
    <scope>NUCLEOTIDE SEQUENCE [LARGE SCALE GENOMIC DNA]</scope>
    <source>
        <strain evidence="3">wild</strain>
    </source>
</reference>
<keyword evidence="1" id="KW-1133">Transmembrane helix</keyword>
<accession>A0A6J7ZVZ5</accession>